<reference evidence="1" key="1">
    <citation type="journal article" date="2015" name="Nature">
        <title>Complex archaea that bridge the gap between prokaryotes and eukaryotes.</title>
        <authorList>
            <person name="Spang A."/>
            <person name="Saw J.H."/>
            <person name="Jorgensen S.L."/>
            <person name="Zaremba-Niedzwiedzka K."/>
            <person name="Martijn J."/>
            <person name="Lind A.E."/>
            <person name="van Eijk R."/>
            <person name="Schleper C."/>
            <person name="Guy L."/>
            <person name="Ettema T.J."/>
        </authorList>
    </citation>
    <scope>NUCLEOTIDE SEQUENCE</scope>
</reference>
<name>A0A0F9MEH6_9ZZZZ</name>
<organism evidence="1">
    <name type="scientific">marine sediment metagenome</name>
    <dbReference type="NCBI Taxonomy" id="412755"/>
    <lineage>
        <taxon>unclassified sequences</taxon>
        <taxon>metagenomes</taxon>
        <taxon>ecological metagenomes</taxon>
    </lineage>
</organism>
<protein>
    <submittedName>
        <fullName evidence="1">Uncharacterized protein</fullName>
    </submittedName>
</protein>
<dbReference type="EMBL" id="LAZR01004939">
    <property type="protein sequence ID" value="KKN04254.1"/>
    <property type="molecule type" value="Genomic_DNA"/>
</dbReference>
<sequence length="60" mass="6716">MEIAKVQEKVRTGRCRECPGTDFGKVACNMERICDAFKEDCAVVDHESQTERGVGHDSNK</sequence>
<evidence type="ECO:0000313" key="1">
    <source>
        <dbReference type="EMBL" id="KKN04254.1"/>
    </source>
</evidence>
<proteinExistence type="predicted"/>
<dbReference type="AlphaFoldDB" id="A0A0F9MEH6"/>
<gene>
    <name evidence="1" type="ORF">LCGC14_1099120</name>
</gene>
<comment type="caution">
    <text evidence="1">The sequence shown here is derived from an EMBL/GenBank/DDBJ whole genome shotgun (WGS) entry which is preliminary data.</text>
</comment>
<accession>A0A0F9MEH6</accession>